<reference evidence="2 3" key="1">
    <citation type="submission" date="2023-03" db="EMBL/GenBank/DDBJ databases">
        <title>Bacillus Genome Sequencing.</title>
        <authorList>
            <person name="Dunlap C."/>
        </authorList>
    </citation>
    <scope>NUCLEOTIDE SEQUENCE [LARGE SCALE GENOMIC DNA]</scope>
    <source>
        <strain evidence="2 3">NRS-1717</strain>
    </source>
</reference>
<dbReference type="EMBL" id="JARTFS010000001">
    <property type="protein sequence ID" value="MED4399968.1"/>
    <property type="molecule type" value="Genomic_DNA"/>
</dbReference>
<evidence type="ECO:0000313" key="2">
    <source>
        <dbReference type="EMBL" id="MED4399968.1"/>
    </source>
</evidence>
<keyword evidence="1" id="KW-1133">Transmembrane helix</keyword>
<feature type="transmembrane region" description="Helical" evidence="1">
    <location>
        <begin position="21"/>
        <end position="46"/>
    </location>
</feature>
<comment type="caution">
    <text evidence="2">The sequence shown here is derived from an EMBL/GenBank/DDBJ whole genome shotgun (WGS) entry which is preliminary data.</text>
</comment>
<sequence length="138" mass="15799">MNLEHNSDEHIKRTKKQAKRGCLTWFVILTVAPIVLIVGTFSYAIYFKERKLVTSHSPSEIYMIEVVEKGEPAWFGPSSVRIKYGWWKYVDRSISNDGKILDSSNVSVTWKSDNEAVVTLYGEEQEPENVEITISKGK</sequence>
<dbReference type="GeneID" id="301142840"/>
<accession>A0ABU6NS55</accession>
<evidence type="ECO:0000256" key="1">
    <source>
        <dbReference type="SAM" id="Phobius"/>
    </source>
</evidence>
<evidence type="ECO:0000313" key="3">
    <source>
        <dbReference type="Proteomes" id="UP001342826"/>
    </source>
</evidence>
<proteinExistence type="predicted"/>
<organism evidence="2 3">
    <name type="scientific">Metabacillus fastidiosus</name>
    <dbReference type="NCBI Taxonomy" id="1458"/>
    <lineage>
        <taxon>Bacteria</taxon>
        <taxon>Bacillati</taxon>
        <taxon>Bacillota</taxon>
        <taxon>Bacilli</taxon>
        <taxon>Bacillales</taxon>
        <taxon>Bacillaceae</taxon>
        <taxon>Metabacillus</taxon>
    </lineage>
</organism>
<dbReference type="Proteomes" id="UP001342826">
    <property type="component" value="Unassembled WGS sequence"/>
</dbReference>
<gene>
    <name evidence="2" type="ORF">P9271_01150</name>
</gene>
<protein>
    <submittedName>
        <fullName evidence="2">Uncharacterized protein</fullName>
    </submittedName>
</protein>
<keyword evidence="1" id="KW-0472">Membrane</keyword>
<keyword evidence="3" id="KW-1185">Reference proteome</keyword>
<dbReference type="RefSeq" id="WP_066234494.1">
    <property type="nucleotide sequence ID" value="NZ_JARTFQ010000005.1"/>
</dbReference>
<name>A0ABU6NS55_9BACI</name>
<keyword evidence="1" id="KW-0812">Transmembrane</keyword>